<name>A0AB39L5I9_9MICC</name>
<evidence type="ECO:0000256" key="5">
    <source>
        <dbReference type="ARBA" id="ARBA00032897"/>
    </source>
</evidence>
<dbReference type="KEGG" id="spue:AB5L97_05420"/>
<organism evidence="8">
    <name type="scientific">Sinomonas puerhi</name>
    <dbReference type="NCBI Taxonomy" id="3238584"/>
    <lineage>
        <taxon>Bacteria</taxon>
        <taxon>Bacillati</taxon>
        <taxon>Actinomycetota</taxon>
        <taxon>Actinomycetes</taxon>
        <taxon>Micrococcales</taxon>
        <taxon>Micrococcaceae</taxon>
        <taxon>Sinomonas</taxon>
    </lineage>
</organism>
<dbReference type="AlphaFoldDB" id="A0AB39L5I9"/>
<dbReference type="SUPFAM" id="SSF52540">
    <property type="entry name" value="P-loop containing nucleoside triphosphate hydrolases"/>
    <property type="match status" value="1"/>
</dbReference>
<evidence type="ECO:0000313" key="8">
    <source>
        <dbReference type="EMBL" id="XDP46448.1"/>
    </source>
</evidence>
<keyword evidence="3" id="KW-0547">Nucleotide-binding</keyword>
<feature type="domain" description="Zeta toxin" evidence="7">
    <location>
        <begin position="3"/>
        <end position="186"/>
    </location>
</feature>
<proteinExistence type="inferred from homology"/>
<dbReference type="Gene3D" id="3.40.50.300">
    <property type="entry name" value="P-loop containing nucleotide triphosphate hydrolases"/>
    <property type="match status" value="1"/>
</dbReference>
<dbReference type="GO" id="GO:0005524">
    <property type="term" value="F:ATP binding"/>
    <property type="evidence" value="ECO:0007669"/>
    <property type="project" value="UniProtKB-KW"/>
</dbReference>
<dbReference type="Pfam" id="PF06414">
    <property type="entry name" value="Zeta_toxin"/>
    <property type="match status" value="1"/>
</dbReference>
<dbReference type="InterPro" id="IPR027417">
    <property type="entry name" value="P-loop_NTPase"/>
</dbReference>
<reference evidence="8" key="1">
    <citation type="submission" date="2024-07" db="EMBL/GenBank/DDBJ databases">
        <authorList>
            <person name="fu j."/>
        </authorList>
    </citation>
    <scope>NUCLEOTIDE SEQUENCE</scope>
    <source>
        <strain evidence="8">P10A9</strain>
    </source>
</reference>
<evidence type="ECO:0000259" key="7">
    <source>
        <dbReference type="Pfam" id="PF06414"/>
    </source>
</evidence>
<accession>A0AB39L5I9</accession>
<evidence type="ECO:0000256" key="3">
    <source>
        <dbReference type="ARBA" id="ARBA00022741"/>
    </source>
</evidence>
<dbReference type="InterPro" id="IPR010488">
    <property type="entry name" value="Zeta_toxin_domain"/>
</dbReference>
<comment type="catalytic activity">
    <reaction evidence="6">
        <text>UDP-N-acetyl-alpha-D-glucosamine + ATP = UDP-N-acetyl-alpha-D-glucosamine 3'-phosphate + ADP + H(+)</text>
        <dbReference type="Rhea" id="RHEA:32671"/>
        <dbReference type="ChEBI" id="CHEBI:15378"/>
        <dbReference type="ChEBI" id="CHEBI:30616"/>
        <dbReference type="ChEBI" id="CHEBI:57705"/>
        <dbReference type="ChEBI" id="CHEBI:64353"/>
        <dbReference type="ChEBI" id="CHEBI:456216"/>
        <dbReference type="EC" id="2.7.1.176"/>
    </reaction>
</comment>
<evidence type="ECO:0000256" key="1">
    <source>
        <dbReference type="ARBA" id="ARBA00009104"/>
    </source>
</evidence>
<protein>
    <recommendedName>
        <fullName evidence="5">UDP-N-acetylglucosamine kinase</fullName>
        <ecNumber evidence="2">2.7.1.176</ecNumber>
    </recommendedName>
    <alternativeName>
        <fullName evidence="5">UDP-N-acetylglucosamine kinase</fullName>
    </alternativeName>
</protein>
<gene>
    <name evidence="8" type="ORF">AB5L97_05420</name>
</gene>
<dbReference type="GO" id="GO:0016301">
    <property type="term" value="F:kinase activity"/>
    <property type="evidence" value="ECO:0007669"/>
    <property type="project" value="InterPro"/>
</dbReference>
<evidence type="ECO:0000256" key="2">
    <source>
        <dbReference type="ARBA" id="ARBA00011963"/>
    </source>
</evidence>
<comment type="similarity">
    <text evidence="1">Belongs to the zeta toxin family.</text>
</comment>
<dbReference type="EMBL" id="CP163302">
    <property type="protein sequence ID" value="XDP46448.1"/>
    <property type="molecule type" value="Genomic_DNA"/>
</dbReference>
<evidence type="ECO:0000256" key="6">
    <source>
        <dbReference type="ARBA" id="ARBA00048178"/>
    </source>
</evidence>
<keyword evidence="4" id="KW-0067">ATP-binding</keyword>
<dbReference type="RefSeq" id="WP_369046763.1">
    <property type="nucleotide sequence ID" value="NZ_CP163302.1"/>
</dbReference>
<sequence>MAVVVSAGPPGAGKSAVLESMDLAGYRLIDPDVAKDMVIGHALDAGLLEYRRRFMLPDGDSVHPRELAPHVHQQSTRLADLVRQLSLASGENVIIDGTLAWEPLGDQYISELYKAGYEQLDVIAIELQPAVAIERATRRWWVGREEARGFIADSAGPLGGRFVPEEAVARCYSNGGRDSLCSINARRLAERADDELGRGSFQRYVVSGPDATPRPVQ</sequence>
<evidence type="ECO:0000256" key="4">
    <source>
        <dbReference type="ARBA" id="ARBA00022840"/>
    </source>
</evidence>
<dbReference type="EC" id="2.7.1.176" evidence="2"/>